<evidence type="ECO:0000256" key="6">
    <source>
        <dbReference type="ARBA" id="ARBA00023136"/>
    </source>
</evidence>
<feature type="signal peptide" evidence="8">
    <location>
        <begin position="1"/>
        <end position="22"/>
    </location>
</feature>
<evidence type="ECO:0000256" key="8">
    <source>
        <dbReference type="SAM" id="SignalP"/>
    </source>
</evidence>
<keyword evidence="7" id="KW-0998">Cell outer membrane</keyword>
<dbReference type="PANTHER" id="PTHR30026">
    <property type="entry name" value="OUTER MEMBRANE PROTEIN TOLC"/>
    <property type="match status" value="1"/>
</dbReference>
<dbReference type="SUPFAM" id="SSF56954">
    <property type="entry name" value="Outer membrane efflux proteins (OEP)"/>
    <property type="match status" value="1"/>
</dbReference>
<dbReference type="EMBL" id="CP016634">
    <property type="protein sequence ID" value="ANY85731.1"/>
    <property type="molecule type" value="Genomic_DNA"/>
</dbReference>
<evidence type="ECO:0000256" key="7">
    <source>
        <dbReference type="ARBA" id="ARBA00023237"/>
    </source>
</evidence>
<dbReference type="GO" id="GO:1990281">
    <property type="term" value="C:efflux pump complex"/>
    <property type="evidence" value="ECO:0007669"/>
    <property type="project" value="TreeGrafter"/>
</dbReference>
<dbReference type="NCBIfam" id="TIGR01844">
    <property type="entry name" value="type_I_sec_TolC"/>
    <property type="match status" value="1"/>
</dbReference>
<evidence type="ECO:0000256" key="2">
    <source>
        <dbReference type="ARBA" id="ARBA00007613"/>
    </source>
</evidence>
<keyword evidence="4" id="KW-1134">Transmembrane beta strand</keyword>
<dbReference type="InterPro" id="IPR051906">
    <property type="entry name" value="TolC-like"/>
</dbReference>
<dbReference type="PANTHER" id="PTHR30026:SF20">
    <property type="entry name" value="OUTER MEMBRANE PROTEIN TOLC"/>
    <property type="match status" value="1"/>
</dbReference>
<keyword evidence="8" id="KW-0732">Signal</keyword>
<reference evidence="9" key="1">
    <citation type="submission" date="2016-07" db="EMBL/GenBank/DDBJ databases">
        <title>New class B carbapenemase carried by novel plasmid in Pseudomonas putida enviromental strain in eastern Amazonia.</title>
        <authorList>
            <person name="Souza C.O."/>
            <person name="Lima K.V."/>
            <person name="Brasiliense D.M."/>
            <person name="Perez-Chaparro P.J."/>
            <person name="Mamizuka E.M."/>
            <person name="Lima M.O."/>
            <person name="Lima L.N."/>
            <person name="McCulloch J.A."/>
        </authorList>
    </citation>
    <scope>NUCLEOTIDE SEQUENCE [LARGE SCALE GENOMIC DNA]</scope>
    <source>
        <strain evidence="9">IEC33019</strain>
    </source>
</reference>
<dbReference type="Gene3D" id="1.20.1600.10">
    <property type="entry name" value="Outer membrane efflux proteins (OEP)"/>
    <property type="match status" value="1"/>
</dbReference>
<dbReference type="RefSeq" id="WP_070091351.1">
    <property type="nucleotide sequence ID" value="NZ_CP016634.1"/>
</dbReference>
<accession>A0A1B2F0G8</accession>
<protein>
    <submittedName>
        <fullName evidence="9">Outer membrane protein TolC</fullName>
    </submittedName>
</protein>
<dbReference type="GO" id="GO:0015562">
    <property type="term" value="F:efflux transmembrane transporter activity"/>
    <property type="evidence" value="ECO:0007669"/>
    <property type="project" value="InterPro"/>
</dbReference>
<evidence type="ECO:0000256" key="1">
    <source>
        <dbReference type="ARBA" id="ARBA00004442"/>
    </source>
</evidence>
<name>A0A1B2F0G8_PSEPU</name>
<dbReference type="GO" id="GO:0009279">
    <property type="term" value="C:cell outer membrane"/>
    <property type="evidence" value="ECO:0007669"/>
    <property type="project" value="UniProtKB-SubCell"/>
</dbReference>
<keyword evidence="3" id="KW-0813">Transport</keyword>
<proteinExistence type="inferred from homology"/>
<keyword evidence="5" id="KW-0812">Transmembrane</keyword>
<dbReference type="GO" id="GO:0015288">
    <property type="term" value="F:porin activity"/>
    <property type="evidence" value="ECO:0007669"/>
    <property type="project" value="TreeGrafter"/>
</dbReference>
<dbReference type="InterPro" id="IPR003423">
    <property type="entry name" value="OMP_efflux"/>
</dbReference>
<evidence type="ECO:0000256" key="3">
    <source>
        <dbReference type="ARBA" id="ARBA00022448"/>
    </source>
</evidence>
<keyword evidence="6" id="KW-0472">Membrane</keyword>
<dbReference type="Pfam" id="PF02321">
    <property type="entry name" value="OEP"/>
    <property type="match status" value="2"/>
</dbReference>
<evidence type="ECO:0000313" key="9">
    <source>
        <dbReference type="EMBL" id="ANY85731.1"/>
    </source>
</evidence>
<gene>
    <name evidence="9" type="primary">tolC_1</name>
    <name evidence="9" type="ORF">IEC33019_0117</name>
</gene>
<evidence type="ECO:0000256" key="5">
    <source>
        <dbReference type="ARBA" id="ARBA00022692"/>
    </source>
</evidence>
<evidence type="ECO:0000256" key="4">
    <source>
        <dbReference type="ARBA" id="ARBA00022452"/>
    </source>
</evidence>
<comment type="similarity">
    <text evidence="2">Belongs to the outer membrane factor (OMF) (TC 1.B.17) family.</text>
</comment>
<feature type="chain" id="PRO_5008536459" evidence="8">
    <location>
        <begin position="23"/>
        <end position="468"/>
    </location>
</feature>
<sequence>MPRRHLTLLSCLIFCHPLLAQAQRAELLDVYRFAVEHDAQLSAARHEYQALQERIPQAMAGLLPTLDAGISIEGSRLQTDETNGDRIRSGTLHQASLTQPLFRLDRWHALKAAEAGTAQAALQLAEKEQALILQTAEAYFDTLRARDALAAAKAEEAALRRQQQQARERLANGASSITDVLDAQAAHDIASANRKRLQRKVEDTFEVLHRLTRQKYTQIAGVTHQLTIRTPVPAQADTWVSLALQGNLSLLASEHARDAAEHTNRQRKAGHAPTLDAVASYRKGDNDRFGYSTTANSAHGGYRDRVSQSSLALELKVPLYAGGLHSSQVREANQRLAQREDEYEDRRRAVTLQTRSLHRAIHAGVEQVQARRQSIHSSQAALQGTHAGRALGSRNTADVLNAERQLYRAVREYNDARYDYIIDSLKLKQAVGSLASQDLLELSHYLSRDYDPDRDFLPPRPGSLPNIK</sequence>
<organism evidence="9">
    <name type="scientific">Pseudomonas putida</name>
    <name type="common">Arthrobacter siderocapsulatus</name>
    <dbReference type="NCBI Taxonomy" id="303"/>
    <lineage>
        <taxon>Bacteria</taxon>
        <taxon>Pseudomonadati</taxon>
        <taxon>Pseudomonadota</taxon>
        <taxon>Gammaproteobacteria</taxon>
        <taxon>Pseudomonadales</taxon>
        <taxon>Pseudomonadaceae</taxon>
        <taxon>Pseudomonas</taxon>
    </lineage>
</organism>
<dbReference type="InterPro" id="IPR010130">
    <property type="entry name" value="T1SS_OMP_TolC"/>
</dbReference>
<comment type="subcellular location">
    <subcellularLocation>
        <location evidence="1">Cell outer membrane</location>
    </subcellularLocation>
</comment>
<dbReference type="AlphaFoldDB" id="A0A1B2F0G8"/>